<dbReference type="SUPFAM" id="SSF46589">
    <property type="entry name" value="tRNA-binding arm"/>
    <property type="match status" value="1"/>
</dbReference>
<dbReference type="Gene3D" id="1.10.730.10">
    <property type="entry name" value="Isoleucyl-tRNA Synthetase, Domain 1"/>
    <property type="match status" value="1"/>
</dbReference>
<dbReference type="InterPro" id="IPR014729">
    <property type="entry name" value="Rossmann-like_a/b/a_fold"/>
</dbReference>
<keyword evidence="7 9" id="KW-0030">Aminoacyl-tRNA synthetase</keyword>
<dbReference type="SUPFAM" id="SSF50677">
    <property type="entry name" value="ValRS/IleRS/LeuRS editing domain"/>
    <property type="match status" value="1"/>
</dbReference>
<accession>A0ABZ1SQP1</accession>
<evidence type="ECO:0000259" key="11">
    <source>
        <dbReference type="Pfam" id="PF08264"/>
    </source>
</evidence>
<comment type="domain">
    <text evidence="9">ValRS has two distinct active sites: one for aminoacylation and one for editing. The misactivated threonine is translocated from the active site to the editing site.</text>
</comment>
<keyword evidence="2 9" id="KW-0436">Ligase</keyword>
<dbReference type="EMBL" id="CP108085">
    <property type="protein sequence ID" value="WUP75224.1"/>
    <property type="molecule type" value="Genomic_DNA"/>
</dbReference>
<dbReference type="InterPro" id="IPR013155">
    <property type="entry name" value="M/V/L/I-tRNA-synth_anticd-bd"/>
</dbReference>
<keyword evidence="4 9" id="KW-0067">ATP-binding</keyword>
<dbReference type="CDD" id="cd00817">
    <property type="entry name" value="ValRS_core"/>
    <property type="match status" value="1"/>
</dbReference>
<evidence type="ECO:0000256" key="7">
    <source>
        <dbReference type="ARBA" id="ARBA00023146"/>
    </source>
</evidence>
<dbReference type="SUPFAM" id="SSF52374">
    <property type="entry name" value="Nucleotidylyl transferase"/>
    <property type="match status" value="1"/>
</dbReference>
<dbReference type="Pfam" id="PF00133">
    <property type="entry name" value="tRNA-synt_1"/>
    <property type="match status" value="1"/>
</dbReference>
<evidence type="ECO:0000256" key="9">
    <source>
        <dbReference type="HAMAP-Rule" id="MF_02004"/>
    </source>
</evidence>
<feature type="binding site" evidence="9">
    <location>
        <position position="525"/>
    </location>
    <ligand>
        <name>ATP</name>
        <dbReference type="ChEBI" id="CHEBI:30616"/>
    </ligand>
</feature>
<keyword evidence="5 9" id="KW-0648">Protein biosynthesis</keyword>
<proteinExistence type="inferred from homology"/>
<feature type="coiled-coil region" evidence="9">
    <location>
        <begin position="794"/>
        <end position="856"/>
    </location>
</feature>
<dbReference type="Proteomes" id="UP001432011">
    <property type="component" value="Chromosome"/>
</dbReference>
<dbReference type="InterPro" id="IPR009080">
    <property type="entry name" value="tRNAsynth_Ia_anticodon-bd"/>
</dbReference>
<keyword evidence="6 9" id="KW-0175">Coiled coil</keyword>
<evidence type="ECO:0000256" key="3">
    <source>
        <dbReference type="ARBA" id="ARBA00022741"/>
    </source>
</evidence>
<dbReference type="SUPFAM" id="SSF47323">
    <property type="entry name" value="Anticodon-binding domain of a subclass of class I aminoacyl-tRNA synthetases"/>
    <property type="match status" value="1"/>
</dbReference>
<dbReference type="InterPro" id="IPR002303">
    <property type="entry name" value="Valyl-tRNA_ligase"/>
</dbReference>
<keyword evidence="1 9" id="KW-0963">Cytoplasm</keyword>
<dbReference type="PROSITE" id="PS00178">
    <property type="entry name" value="AA_TRNA_LIGASE_I"/>
    <property type="match status" value="1"/>
</dbReference>
<dbReference type="InterPro" id="IPR001412">
    <property type="entry name" value="aa-tRNA-synth_I_CS"/>
</dbReference>
<comment type="catalytic activity">
    <reaction evidence="8 9">
        <text>tRNA(Val) + L-valine + ATP = L-valyl-tRNA(Val) + AMP + diphosphate</text>
        <dbReference type="Rhea" id="RHEA:10704"/>
        <dbReference type="Rhea" id="RHEA-COMP:9672"/>
        <dbReference type="Rhea" id="RHEA-COMP:9708"/>
        <dbReference type="ChEBI" id="CHEBI:30616"/>
        <dbReference type="ChEBI" id="CHEBI:33019"/>
        <dbReference type="ChEBI" id="CHEBI:57762"/>
        <dbReference type="ChEBI" id="CHEBI:78442"/>
        <dbReference type="ChEBI" id="CHEBI:78537"/>
        <dbReference type="ChEBI" id="CHEBI:456215"/>
        <dbReference type="EC" id="6.1.1.9"/>
    </reaction>
</comment>
<dbReference type="GO" id="GO:0004832">
    <property type="term" value="F:valine-tRNA ligase activity"/>
    <property type="evidence" value="ECO:0007669"/>
    <property type="project" value="UniProtKB-EC"/>
</dbReference>
<evidence type="ECO:0000256" key="8">
    <source>
        <dbReference type="ARBA" id="ARBA00047552"/>
    </source>
</evidence>
<evidence type="ECO:0000256" key="2">
    <source>
        <dbReference type="ARBA" id="ARBA00022598"/>
    </source>
</evidence>
<dbReference type="InterPro" id="IPR033705">
    <property type="entry name" value="Anticodon_Ia_Val"/>
</dbReference>
<feature type="domain" description="Aminoacyl-tRNA synthetase class Ia" evidence="10">
    <location>
        <begin position="23"/>
        <end position="561"/>
    </location>
</feature>
<dbReference type="Gene3D" id="3.90.740.10">
    <property type="entry name" value="Valyl/Leucyl/Isoleucyl-tRNA synthetase, editing domain"/>
    <property type="match status" value="1"/>
</dbReference>
<comment type="function">
    <text evidence="9">Catalyzes the attachment of valine to tRNA(Val). As ValRS can inadvertently accommodate and process structurally similar amino acids such as threonine, to avoid such errors, it has a 'posttransfer' editing activity that hydrolyzes mischarged Thr-tRNA(Val) in a tRNA-dependent manner.</text>
</comment>
<dbReference type="NCBIfam" id="NF004349">
    <property type="entry name" value="PRK05729.1"/>
    <property type="match status" value="1"/>
</dbReference>
<feature type="short sequence motif" description="'HIGH' region" evidence="9">
    <location>
        <begin position="50"/>
        <end position="60"/>
    </location>
</feature>
<protein>
    <recommendedName>
        <fullName evidence="9">Valine--tRNA ligase</fullName>
        <ecNumber evidence="9">6.1.1.9</ecNumber>
    </recommendedName>
    <alternativeName>
        <fullName evidence="9">Valyl-tRNA synthetase</fullName>
        <shortName evidence="9">ValRS</shortName>
    </alternativeName>
</protein>
<feature type="domain" description="Methionyl/Valyl/Leucyl/Isoleucyl-tRNA synthetase anticodon-binding" evidence="11">
    <location>
        <begin position="601"/>
        <end position="743"/>
    </location>
</feature>
<dbReference type="PANTHER" id="PTHR11946:SF93">
    <property type="entry name" value="VALINE--TRNA LIGASE, CHLOROPLASTIC_MITOCHONDRIAL 2"/>
    <property type="match status" value="1"/>
</dbReference>
<comment type="subcellular location">
    <subcellularLocation>
        <location evidence="9">Cytoplasm</location>
    </subcellularLocation>
</comment>
<dbReference type="InterPro" id="IPR037118">
    <property type="entry name" value="Val-tRNA_synth_C_sf"/>
</dbReference>
<keyword evidence="14" id="KW-1185">Reference proteome</keyword>
<dbReference type="Gene3D" id="1.10.287.380">
    <property type="entry name" value="Valyl-tRNA synthetase, C-terminal domain"/>
    <property type="match status" value="1"/>
</dbReference>
<evidence type="ECO:0000256" key="6">
    <source>
        <dbReference type="ARBA" id="ARBA00023054"/>
    </source>
</evidence>
<evidence type="ECO:0000256" key="4">
    <source>
        <dbReference type="ARBA" id="ARBA00022840"/>
    </source>
</evidence>
<dbReference type="EC" id="6.1.1.9" evidence="9"/>
<feature type="domain" description="Valyl-tRNA synthetase tRNA-binding arm" evidence="12">
    <location>
        <begin position="796"/>
        <end position="860"/>
    </location>
</feature>
<reference evidence="13" key="1">
    <citation type="submission" date="2022-10" db="EMBL/GenBank/DDBJ databases">
        <title>The complete genomes of actinobacterial strains from the NBC collection.</title>
        <authorList>
            <person name="Joergensen T.S."/>
            <person name="Alvarez Arevalo M."/>
            <person name="Sterndorff E.B."/>
            <person name="Faurdal D."/>
            <person name="Vuksanovic O."/>
            <person name="Mourched A.-S."/>
            <person name="Charusanti P."/>
            <person name="Shaw S."/>
            <person name="Blin K."/>
            <person name="Weber T."/>
        </authorList>
    </citation>
    <scope>NUCLEOTIDE SEQUENCE</scope>
    <source>
        <strain evidence="13">NBC_00254</strain>
    </source>
</reference>
<dbReference type="NCBIfam" id="TIGR00422">
    <property type="entry name" value="valS"/>
    <property type="match status" value="1"/>
</dbReference>
<dbReference type="RefSeq" id="WP_147943647.1">
    <property type="nucleotide sequence ID" value="NZ_CP108085.1"/>
</dbReference>
<evidence type="ECO:0000256" key="1">
    <source>
        <dbReference type="ARBA" id="ARBA00022490"/>
    </source>
</evidence>
<comment type="domain">
    <text evidence="9">The C-terminal coiled-coil domain is crucial for aminoacylation activity.</text>
</comment>
<dbReference type="InterPro" id="IPR019499">
    <property type="entry name" value="Val-tRNA_synth_tRNA-bd"/>
</dbReference>
<sequence>MGSVTTSELPTQYAPVDVETRSYERWVSAGYFTADPGSGREPYSIVLPPPNVTGSLHVGHALDHSIQDALTRRARMRGMETLWLPGMDHAGIATQNVVEREIAKDGLSRHDFGREAFVERVWQWKEESGGRILGQMKKLGDGVDWSRERFTMDEGLSRAVQTIFKKLFDDGLIYRAERIINWCPRCLTALSDIEVEHSDDDGELVSIRYGSGDEEIVVATTRAETMLGDTAVAVHPADERYAHLVGKYVEVPLTGRRIPIVADAHVDPSFGTGAVKVTPAHDPNDFEIGRRHSLESLVIMDERGIITAHGPFEGLDRFEARPAVVAALREQGRIVAEKRPYVHSVGHCSRCKTVVEPRLSLQWFVNVTPLAKAAGDAVRDGRTRIHPPELAKRYFDWVDDMHDWCISRQLWWGHRIPVWYGPDGDMVCVGPDEEPPAGYEQDQDVLDTWFSSGLWPFSTLGWPDATPDLARFYPTTVLVTGYDILFFWVARMMMFGLYAMDGQPPFRTVALHGMVRDQFGKKMSKSFGNVVDPLDWIERYGADATRFTLLRGANPGSDVAISEDWAAGSRNFCNKIWNATRFALMNGAVSDGLPEELTSADRWILSRLQEVVTSVDAAFEEFEFAKASDALYHFAWDEVFDWYVELAKVQFAEGGVVAENTKRVLGHVLDALLRLLHPLVPFVTEELWRALTGGESIVVAPWPTASPELIDPAAEQEISSLQNLVTEVRRFRSDQGLKPGQRVAARLSLSGTALAAHEGAIRVLLRLDEPTDTFSPTARLTVGTVLVEIDTAGAIDVAAERKRLEKDLAAARKEQAQVTAKLGNEQFMAKAPEDVVAKVRRRAEQAAEDISRLEAQLAALPA</sequence>
<dbReference type="Pfam" id="PF10458">
    <property type="entry name" value="Val_tRNA-synt_C"/>
    <property type="match status" value="1"/>
</dbReference>
<dbReference type="HAMAP" id="MF_02004">
    <property type="entry name" value="Val_tRNA_synth_type1"/>
    <property type="match status" value="1"/>
</dbReference>
<dbReference type="InterPro" id="IPR010978">
    <property type="entry name" value="tRNA-bd_arm"/>
</dbReference>
<dbReference type="InterPro" id="IPR009008">
    <property type="entry name" value="Val/Leu/Ile-tRNA-synth_edit"/>
</dbReference>
<evidence type="ECO:0000313" key="14">
    <source>
        <dbReference type="Proteomes" id="UP001432011"/>
    </source>
</evidence>
<dbReference type="CDD" id="cd07962">
    <property type="entry name" value="Anticodon_Ia_Val"/>
    <property type="match status" value="1"/>
</dbReference>
<comment type="similarity">
    <text evidence="9">Belongs to the class-I aminoacyl-tRNA synthetase family. ValS type 1 subfamily.</text>
</comment>
<dbReference type="Pfam" id="PF08264">
    <property type="entry name" value="Anticodon_1"/>
    <property type="match status" value="1"/>
</dbReference>
<gene>
    <name evidence="9" type="primary">valS</name>
    <name evidence="13" type="ORF">OG913_38785</name>
</gene>
<dbReference type="Gene3D" id="3.40.50.620">
    <property type="entry name" value="HUPs"/>
    <property type="match status" value="3"/>
</dbReference>
<organism evidence="13 14">
    <name type="scientific">Microbispora hainanensis</name>
    <dbReference type="NCBI Taxonomy" id="568844"/>
    <lineage>
        <taxon>Bacteria</taxon>
        <taxon>Bacillati</taxon>
        <taxon>Actinomycetota</taxon>
        <taxon>Actinomycetes</taxon>
        <taxon>Streptosporangiales</taxon>
        <taxon>Streptosporangiaceae</taxon>
        <taxon>Microbispora</taxon>
    </lineage>
</organism>
<feature type="short sequence motif" description="'KMSKS' region" evidence="9">
    <location>
        <begin position="522"/>
        <end position="526"/>
    </location>
</feature>
<comment type="subunit">
    <text evidence="9">Monomer.</text>
</comment>
<name>A0ABZ1SQP1_9ACTN</name>
<dbReference type="PANTHER" id="PTHR11946">
    <property type="entry name" value="VALYL-TRNA SYNTHETASES"/>
    <property type="match status" value="1"/>
</dbReference>
<dbReference type="InterPro" id="IPR002300">
    <property type="entry name" value="aa-tRNA-synth_Ia"/>
</dbReference>
<evidence type="ECO:0000259" key="10">
    <source>
        <dbReference type="Pfam" id="PF00133"/>
    </source>
</evidence>
<evidence type="ECO:0000313" key="13">
    <source>
        <dbReference type="EMBL" id="WUP75224.1"/>
    </source>
</evidence>
<evidence type="ECO:0000259" key="12">
    <source>
        <dbReference type="Pfam" id="PF10458"/>
    </source>
</evidence>
<evidence type="ECO:0000256" key="5">
    <source>
        <dbReference type="ARBA" id="ARBA00022917"/>
    </source>
</evidence>
<keyword evidence="3 9" id="KW-0547">Nucleotide-binding</keyword>
<dbReference type="PRINTS" id="PR00986">
    <property type="entry name" value="TRNASYNTHVAL"/>
</dbReference>